<proteinExistence type="predicted"/>
<feature type="chain" id="PRO_5046768128" evidence="1">
    <location>
        <begin position="40"/>
        <end position="175"/>
    </location>
</feature>
<accession>A0ABP9KEJ1</accession>
<dbReference type="EMBL" id="BAABJM010000002">
    <property type="protein sequence ID" value="GAA5057155.1"/>
    <property type="molecule type" value="Genomic_DNA"/>
</dbReference>
<feature type="signal peptide" evidence="1">
    <location>
        <begin position="1"/>
        <end position="39"/>
    </location>
</feature>
<dbReference type="RefSeq" id="WP_345496486.1">
    <property type="nucleotide sequence ID" value="NZ_BAABJM010000002.1"/>
</dbReference>
<evidence type="ECO:0000313" key="2">
    <source>
        <dbReference type="EMBL" id="GAA5057155.1"/>
    </source>
</evidence>
<organism evidence="2 3">
    <name type="scientific">Nocardia callitridis</name>
    <dbReference type="NCBI Taxonomy" id="648753"/>
    <lineage>
        <taxon>Bacteria</taxon>
        <taxon>Bacillati</taxon>
        <taxon>Actinomycetota</taxon>
        <taxon>Actinomycetes</taxon>
        <taxon>Mycobacteriales</taxon>
        <taxon>Nocardiaceae</taxon>
        <taxon>Nocardia</taxon>
    </lineage>
</organism>
<evidence type="ECO:0000256" key="1">
    <source>
        <dbReference type="SAM" id="SignalP"/>
    </source>
</evidence>
<evidence type="ECO:0000313" key="3">
    <source>
        <dbReference type="Proteomes" id="UP001500603"/>
    </source>
</evidence>
<dbReference type="Proteomes" id="UP001500603">
    <property type="component" value="Unassembled WGS sequence"/>
</dbReference>
<sequence>MRTADDHRARTTTLAACTFATLAAVVAAGTGFGAGTASADTGVGCLWAGAPYAEGESAVAGGSGFTCGNDGRGGGYWFGTGPTDAASTVSNPGAASNPAGRFSAGARQPGTGYTDYCVGSQLIEGAEDVYQVVSDANGFLYWKAAVPIDQWAFDAGEAPQTTWHSSSSCYDGVLI</sequence>
<keyword evidence="1" id="KW-0732">Signal</keyword>
<comment type="caution">
    <text evidence="2">The sequence shown here is derived from an EMBL/GenBank/DDBJ whole genome shotgun (WGS) entry which is preliminary data.</text>
</comment>
<name>A0ABP9KEJ1_9NOCA</name>
<reference evidence="3" key="1">
    <citation type="journal article" date="2019" name="Int. J. Syst. Evol. Microbiol.">
        <title>The Global Catalogue of Microorganisms (GCM) 10K type strain sequencing project: providing services to taxonomists for standard genome sequencing and annotation.</title>
        <authorList>
            <consortium name="The Broad Institute Genomics Platform"/>
            <consortium name="The Broad Institute Genome Sequencing Center for Infectious Disease"/>
            <person name="Wu L."/>
            <person name="Ma J."/>
        </authorList>
    </citation>
    <scope>NUCLEOTIDE SEQUENCE [LARGE SCALE GENOMIC DNA]</scope>
    <source>
        <strain evidence="3">JCM 18298</strain>
    </source>
</reference>
<keyword evidence="3" id="KW-1185">Reference proteome</keyword>
<gene>
    <name evidence="2" type="ORF">GCM10023318_35340</name>
</gene>
<protein>
    <submittedName>
        <fullName evidence="2">Uncharacterized protein</fullName>
    </submittedName>
</protein>